<sequence length="596" mass="64380">MWLWDNRSKTQLDLPGEFAVLSDGYEGIWITDAIDFAITGGDLPAVHELIRLLGPDVLYLCDMGETSENLTPTALHLAAESGRVDILTVLLDYRDSLPPDERDQREAAYEQDELARDDPFQRPWGTPLTTACMAGHADAVQLLLARMPEVDINASDKFGYTPLQSVARYALSVGPDRPYMDPDEPARRMAIVKMLLAKGAVPRATDGRTEHYFRYTGRTARPNPLILTLMADRGQGDAALTRFFINKVGIDVHAGFSWCTARMDGRGVNGVADEDVNGYDITATNDINVYLTPLATGALFGNVAGVETLLRTPNTNFAADLVPATGLPPLHAAMVGVPTLKAAIREPGGPEPSYQRPILFVHDNKLLLGGNGQMDDSLSDEEREAYWAANKAASVTDRAAYIDARVATVQLLVAEAASVCKSFNINATHAGYTPLHLGARFDRLPLLRVLLDRGADPRIPIPGPGGRSVFAAVVASIHRLCVAQWSRVADDQPWYSAGGTRCTDYNAVVQSIGARVGEGMTALLRELMGDSSVNEADADGNTALHWTMGYSLPSATKALLALGARADGQNHAGEVPTDGTVPTTTRRIPAAFREYD</sequence>
<evidence type="ECO:0000256" key="3">
    <source>
        <dbReference type="ARBA" id="ARBA00023043"/>
    </source>
</evidence>
<dbReference type="InterPro" id="IPR036770">
    <property type="entry name" value="Ankyrin_rpt-contain_sf"/>
</dbReference>
<organism evidence="6 7">
    <name type="scientific">Sporothrix stenoceras</name>
    <dbReference type="NCBI Taxonomy" id="5173"/>
    <lineage>
        <taxon>Eukaryota</taxon>
        <taxon>Fungi</taxon>
        <taxon>Dikarya</taxon>
        <taxon>Ascomycota</taxon>
        <taxon>Pezizomycotina</taxon>
        <taxon>Sordariomycetes</taxon>
        <taxon>Sordariomycetidae</taxon>
        <taxon>Ophiostomatales</taxon>
        <taxon>Ophiostomataceae</taxon>
        <taxon>Sporothrix</taxon>
    </lineage>
</organism>
<keyword evidence="2" id="KW-0677">Repeat</keyword>
<comment type="caution">
    <text evidence="6">The sequence shown here is derived from an EMBL/GenBank/DDBJ whole genome shotgun (WGS) entry which is preliminary data.</text>
</comment>
<keyword evidence="3 4" id="KW-0040">ANK repeat</keyword>
<feature type="repeat" description="ANK" evidence="4">
    <location>
        <begin position="430"/>
        <end position="456"/>
    </location>
</feature>
<dbReference type="Gene3D" id="1.25.40.20">
    <property type="entry name" value="Ankyrin repeat-containing domain"/>
    <property type="match status" value="2"/>
</dbReference>
<protein>
    <recommendedName>
        <fullName evidence="1">protein S-acyltransferase</fullName>
        <ecNumber evidence="1">2.3.1.225</ecNumber>
    </recommendedName>
</protein>
<keyword evidence="7" id="KW-1185">Reference proteome</keyword>
<dbReference type="SUPFAM" id="SSF48403">
    <property type="entry name" value="Ankyrin repeat"/>
    <property type="match status" value="1"/>
</dbReference>
<accession>A0ABR3Z1U0</accession>
<dbReference type="PROSITE" id="PS50297">
    <property type="entry name" value="ANK_REP_REGION"/>
    <property type="match status" value="1"/>
</dbReference>
<evidence type="ECO:0000256" key="4">
    <source>
        <dbReference type="PROSITE-ProRule" id="PRU00023"/>
    </source>
</evidence>
<dbReference type="SMART" id="SM00248">
    <property type="entry name" value="ANK"/>
    <property type="match status" value="6"/>
</dbReference>
<dbReference type="EMBL" id="JAWCUI010000034">
    <property type="protein sequence ID" value="KAL1894260.1"/>
    <property type="molecule type" value="Genomic_DNA"/>
</dbReference>
<dbReference type="InterPro" id="IPR002110">
    <property type="entry name" value="Ankyrin_rpt"/>
</dbReference>
<evidence type="ECO:0000256" key="2">
    <source>
        <dbReference type="ARBA" id="ARBA00022737"/>
    </source>
</evidence>
<dbReference type="Pfam" id="PF13857">
    <property type="entry name" value="Ank_5"/>
    <property type="match status" value="1"/>
</dbReference>
<feature type="region of interest" description="Disordered" evidence="5">
    <location>
        <begin position="97"/>
        <end position="121"/>
    </location>
</feature>
<dbReference type="EC" id="2.3.1.225" evidence="1"/>
<dbReference type="Pfam" id="PF00023">
    <property type="entry name" value="Ank"/>
    <property type="match status" value="1"/>
</dbReference>
<evidence type="ECO:0000313" key="6">
    <source>
        <dbReference type="EMBL" id="KAL1894260.1"/>
    </source>
</evidence>
<dbReference type="Pfam" id="PF13606">
    <property type="entry name" value="Ank_3"/>
    <property type="match status" value="1"/>
</dbReference>
<evidence type="ECO:0000313" key="7">
    <source>
        <dbReference type="Proteomes" id="UP001583186"/>
    </source>
</evidence>
<dbReference type="PANTHER" id="PTHR24161:SF85">
    <property type="entry name" value="PALMITOYLTRANSFERASE HIP14"/>
    <property type="match status" value="1"/>
</dbReference>
<evidence type="ECO:0000256" key="5">
    <source>
        <dbReference type="SAM" id="MobiDB-lite"/>
    </source>
</evidence>
<reference evidence="6 7" key="1">
    <citation type="journal article" date="2024" name="IMA Fungus">
        <title>IMA Genome - F19 : A genome assembly and annotation guide to empower mycologists, including annotated draft genome sequences of Ceratocystis pirilliformis, Diaporthe australafricana, Fusarium ophioides, Paecilomyces lecythidis, and Sporothrix stenoceras.</title>
        <authorList>
            <person name="Aylward J."/>
            <person name="Wilson A.M."/>
            <person name="Visagie C.M."/>
            <person name="Spraker J."/>
            <person name="Barnes I."/>
            <person name="Buitendag C."/>
            <person name="Ceriani C."/>
            <person name="Del Mar Angel L."/>
            <person name="du Plessis D."/>
            <person name="Fuchs T."/>
            <person name="Gasser K."/>
            <person name="Kramer D."/>
            <person name="Li W."/>
            <person name="Munsamy K."/>
            <person name="Piso A."/>
            <person name="Price J.L."/>
            <person name="Sonnekus B."/>
            <person name="Thomas C."/>
            <person name="van der Nest A."/>
            <person name="van Dijk A."/>
            <person name="van Heerden A."/>
            <person name="van Vuuren N."/>
            <person name="Yilmaz N."/>
            <person name="Duong T.A."/>
            <person name="van der Merwe N.A."/>
            <person name="Wingfield M.J."/>
            <person name="Wingfield B.D."/>
        </authorList>
    </citation>
    <scope>NUCLEOTIDE SEQUENCE [LARGE SCALE GENOMIC DNA]</scope>
    <source>
        <strain evidence="6 7">CMW 5346</strain>
    </source>
</reference>
<dbReference type="PROSITE" id="PS50088">
    <property type="entry name" value="ANK_REPEAT"/>
    <property type="match status" value="1"/>
</dbReference>
<feature type="compositionally biased region" description="Basic and acidic residues" evidence="5">
    <location>
        <begin position="97"/>
        <end position="120"/>
    </location>
</feature>
<dbReference type="Proteomes" id="UP001583186">
    <property type="component" value="Unassembled WGS sequence"/>
</dbReference>
<gene>
    <name evidence="6" type="ORF">Sste5346_006047</name>
</gene>
<proteinExistence type="predicted"/>
<evidence type="ECO:0000256" key="1">
    <source>
        <dbReference type="ARBA" id="ARBA00012210"/>
    </source>
</evidence>
<dbReference type="PANTHER" id="PTHR24161">
    <property type="entry name" value="ANK_REP_REGION DOMAIN-CONTAINING PROTEIN-RELATED"/>
    <property type="match status" value="1"/>
</dbReference>
<name>A0ABR3Z1U0_9PEZI</name>